<dbReference type="Proteomes" id="UP000621510">
    <property type="component" value="Unassembled WGS sequence"/>
</dbReference>
<dbReference type="CDD" id="cd05466">
    <property type="entry name" value="PBP2_LTTR_substrate"/>
    <property type="match status" value="1"/>
</dbReference>
<feature type="domain" description="HTH lysR-type" evidence="5">
    <location>
        <begin position="1"/>
        <end position="58"/>
    </location>
</feature>
<dbReference type="Pfam" id="PF03466">
    <property type="entry name" value="LysR_substrate"/>
    <property type="match status" value="1"/>
</dbReference>
<sequence>MDERQLRILRELGDLGSVSAVAEALHVTPSAISQQLRLLQRSIPVPLTERAGRRVVLTDAGQALAAAAIKVETALAQARHVITDFAGQPDGDVSVAAFHSAASAFFPPLLRSLAHPGRPRPALADEDVAQDRFPALTRHYDLVLAHRLDHGPSWPRTVTSTTLLREPLDVALPAGHLLASKPLLTPRDVADQPWITVHDGFPLMSTIEAIAGVANRRLDIVHRINEFAVVAEAVAAGGGIALMPRWTARPHPDVVLRPLSEVHARRDIDVLHRPERTARKAVRTVLAELHRAAAQIQGRDR</sequence>
<gene>
    <name evidence="6" type="ORF">JK364_00505</name>
</gene>
<dbReference type="Gene3D" id="1.10.10.10">
    <property type="entry name" value="Winged helix-like DNA-binding domain superfamily/Winged helix DNA-binding domain"/>
    <property type="match status" value="1"/>
</dbReference>
<evidence type="ECO:0000256" key="4">
    <source>
        <dbReference type="ARBA" id="ARBA00023163"/>
    </source>
</evidence>
<dbReference type="Gene3D" id="3.40.190.10">
    <property type="entry name" value="Periplasmic binding protein-like II"/>
    <property type="match status" value="2"/>
</dbReference>
<dbReference type="InterPro" id="IPR036390">
    <property type="entry name" value="WH_DNA-bd_sf"/>
</dbReference>
<comment type="similarity">
    <text evidence="1">Belongs to the LysR transcriptional regulatory family.</text>
</comment>
<name>A0ABS1PFQ2_9ACTN</name>
<dbReference type="PANTHER" id="PTHR30346:SF29">
    <property type="entry name" value="LYSR SUBSTRATE-BINDING"/>
    <property type="match status" value="1"/>
</dbReference>
<evidence type="ECO:0000259" key="5">
    <source>
        <dbReference type="PROSITE" id="PS50931"/>
    </source>
</evidence>
<dbReference type="SUPFAM" id="SSF53850">
    <property type="entry name" value="Periplasmic binding protein-like II"/>
    <property type="match status" value="1"/>
</dbReference>
<evidence type="ECO:0000256" key="2">
    <source>
        <dbReference type="ARBA" id="ARBA00023015"/>
    </source>
</evidence>
<accession>A0ABS1PFQ2</accession>
<proteinExistence type="inferred from homology"/>
<dbReference type="PANTHER" id="PTHR30346">
    <property type="entry name" value="TRANSCRIPTIONAL DUAL REGULATOR HCAR-RELATED"/>
    <property type="match status" value="1"/>
</dbReference>
<dbReference type="InterPro" id="IPR036388">
    <property type="entry name" value="WH-like_DNA-bd_sf"/>
</dbReference>
<dbReference type="RefSeq" id="WP_201846355.1">
    <property type="nucleotide sequence ID" value="NZ_JAERRG010000001.1"/>
</dbReference>
<comment type="caution">
    <text evidence="6">The sequence shown here is derived from an EMBL/GenBank/DDBJ whole genome shotgun (WGS) entry which is preliminary data.</text>
</comment>
<evidence type="ECO:0000313" key="7">
    <source>
        <dbReference type="Proteomes" id="UP000621510"/>
    </source>
</evidence>
<keyword evidence="3" id="KW-0238">DNA-binding</keyword>
<dbReference type="EMBL" id="JAERRG010000001">
    <property type="protein sequence ID" value="MBL1110902.1"/>
    <property type="molecule type" value="Genomic_DNA"/>
</dbReference>
<dbReference type="PROSITE" id="PS50931">
    <property type="entry name" value="HTH_LYSR"/>
    <property type="match status" value="1"/>
</dbReference>
<dbReference type="SUPFAM" id="SSF46785">
    <property type="entry name" value="Winged helix' DNA-binding domain"/>
    <property type="match status" value="1"/>
</dbReference>
<evidence type="ECO:0000256" key="1">
    <source>
        <dbReference type="ARBA" id="ARBA00009437"/>
    </source>
</evidence>
<keyword evidence="7" id="KW-1185">Reference proteome</keyword>
<dbReference type="InterPro" id="IPR005119">
    <property type="entry name" value="LysR_subst-bd"/>
</dbReference>
<protein>
    <submittedName>
        <fullName evidence="6">LysR family transcriptional regulator</fullName>
    </submittedName>
</protein>
<keyword evidence="2" id="KW-0805">Transcription regulation</keyword>
<dbReference type="Pfam" id="PF00126">
    <property type="entry name" value="HTH_1"/>
    <property type="match status" value="1"/>
</dbReference>
<evidence type="ECO:0000256" key="3">
    <source>
        <dbReference type="ARBA" id="ARBA00023125"/>
    </source>
</evidence>
<keyword evidence="4" id="KW-0804">Transcription</keyword>
<reference evidence="6 7" key="1">
    <citation type="submission" date="2021-01" db="EMBL/GenBank/DDBJ databases">
        <title>WGS of actinomycetes isolated from Thailand.</title>
        <authorList>
            <person name="Thawai C."/>
        </authorList>
    </citation>
    <scope>NUCLEOTIDE SEQUENCE [LARGE SCALE GENOMIC DNA]</scope>
    <source>
        <strain evidence="6 7">CA3R110</strain>
    </source>
</reference>
<evidence type="ECO:0000313" key="6">
    <source>
        <dbReference type="EMBL" id="MBL1110902.1"/>
    </source>
</evidence>
<dbReference type="InterPro" id="IPR000847">
    <property type="entry name" value="LysR_HTH_N"/>
</dbReference>
<organism evidence="6 7">
    <name type="scientific">Streptomyces endocoffeicus</name>
    <dbReference type="NCBI Taxonomy" id="2898945"/>
    <lineage>
        <taxon>Bacteria</taxon>
        <taxon>Bacillati</taxon>
        <taxon>Actinomycetota</taxon>
        <taxon>Actinomycetes</taxon>
        <taxon>Kitasatosporales</taxon>
        <taxon>Streptomycetaceae</taxon>
        <taxon>Streptomyces</taxon>
    </lineage>
</organism>